<keyword evidence="11" id="KW-1185">Reference proteome</keyword>
<dbReference type="GO" id="GO:0003700">
    <property type="term" value="F:DNA-binding transcription factor activity"/>
    <property type="evidence" value="ECO:0007669"/>
    <property type="project" value="InterPro"/>
</dbReference>
<proteinExistence type="inferred from homology"/>
<dbReference type="GO" id="GO:0008270">
    <property type="term" value="F:zinc ion binding"/>
    <property type="evidence" value="ECO:0007669"/>
    <property type="project" value="UniProtKB-KW"/>
</dbReference>
<keyword evidence="5" id="KW-0805">Transcription regulation</keyword>
<evidence type="ECO:0000256" key="6">
    <source>
        <dbReference type="ARBA" id="ARBA00023125"/>
    </source>
</evidence>
<evidence type="ECO:0000256" key="1">
    <source>
        <dbReference type="ARBA" id="ARBA00005993"/>
    </source>
</evidence>
<reference evidence="12" key="1">
    <citation type="submission" date="2022-11" db="UniProtKB">
        <authorList>
            <consortium name="WormBaseParasite"/>
        </authorList>
    </citation>
    <scope>IDENTIFICATION</scope>
</reference>
<dbReference type="PANTHER" id="PTHR24083">
    <property type="entry name" value="NUCLEAR HORMONE RECEPTOR"/>
    <property type="match status" value="1"/>
</dbReference>
<evidence type="ECO:0000256" key="5">
    <source>
        <dbReference type="ARBA" id="ARBA00023015"/>
    </source>
</evidence>
<dbReference type="GO" id="GO:0043565">
    <property type="term" value="F:sequence-specific DNA binding"/>
    <property type="evidence" value="ECO:0007669"/>
    <property type="project" value="InterPro"/>
</dbReference>
<evidence type="ECO:0000256" key="9">
    <source>
        <dbReference type="ARBA" id="ARBA00023242"/>
    </source>
</evidence>
<evidence type="ECO:0000256" key="4">
    <source>
        <dbReference type="ARBA" id="ARBA00022833"/>
    </source>
</evidence>
<dbReference type="AlphaFoldDB" id="A0A915E8G2"/>
<keyword evidence="6" id="KW-0238">DNA-binding</keyword>
<dbReference type="PRINTS" id="PR00047">
    <property type="entry name" value="STROIDFINGER"/>
</dbReference>
<evidence type="ECO:0000313" key="11">
    <source>
        <dbReference type="Proteomes" id="UP000887574"/>
    </source>
</evidence>
<evidence type="ECO:0000259" key="10">
    <source>
        <dbReference type="PROSITE" id="PS51030"/>
    </source>
</evidence>
<keyword evidence="8" id="KW-0675">Receptor</keyword>
<dbReference type="Gene3D" id="3.30.50.10">
    <property type="entry name" value="Erythroid Transcription Factor GATA-1, subunit A"/>
    <property type="match status" value="1"/>
</dbReference>
<dbReference type="InterPro" id="IPR050274">
    <property type="entry name" value="Nuclear_hormone_rcpt_NR2"/>
</dbReference>
<dbReference type="Proteomes" id="UP000887574">
    <property type="component" value="Unplaced"/>
</dbReference>
<comment type="similarity">
    <text evidence="1">Belongs to the nuclear hormone receptor family.</text>
</comment>
<dbReference type="SUPFAM" id="SSF57716">
    <property type="entry name" value="Glucocorticoid receptor-like (DNA-binding domain)"/>
    <property type="match status" value="1"/>
</dbReference>
<evidence type="ECO:0000256" key="2">
    <source>
        <dbReference type="ARBA" id="ARBA00022723"/>
    </source>
</evidence>
<keyword evidence="3" id="KW-0863">Zinc-finger</keyword>
<dbReference type="SMART" id="SM00399">
    <property type="entry name" value="ZnF_C4"/>
    <property type="match status" value="1"/>
</dbReference>
<evidence type="ECO:0000256" key="7">
    <source>
        <dbReference type="ARBA" id="ARBA00023163"/>
    </source>
</evidence>
<evidence type="ECO:0000313" key="12">
    <source>
        <dbReference type="WBParaSite" id="jg3466"/>
    </source>
</evidence>
<dbReference type="PROSITE" id="PS51030">
    <property type="entry name" value="NUCLEAR_REC_DBD_2"/>
    <property type="match status" value="1"/>
</dbReference>
<protein>
    <submittedName>
        <fullName evidence="12">Nuclear receptor domain-containing protein</fullName>
    </submittedName>
</protein>
<evidence type="ECO:0000256" key="8">
    <source>
        <dbReference type="ARBA" id="ARBA00023170"/>
    </source>
</evidence>
<dbReference type="WBParaSite" id="jg3466">
    <property type="protein sequence ID" value="jg3466"/>
    <property type="gene ID" value="jg3466"/>
</dbReference>
<keyword evidence="7" id="KW-0804">Transcription</keyword>
<feature type="domain" description="Nuclear receptor" evidence="10">
    <location>
        <begin position="14"/>
        <end position="87"/>
    </location>
</feature>
<dbReference type="InterPro" id="IPR001628">
    <property type="entry name" value="Znf_hrmn_rcpt"/>
</dbReference>
<dbReference type="Pfam" id="PF00105">
    <property type="entry name" value="zf-C4"/>
    <property type="match status" value="1"/>
</dbReference>
<accession>A0A915E8G2</accession>
<keyword evidence="9" id="KW-0539">Nucleus</keyword>
<dbReference type="InterPro" id="IPR013088">
    <property type="entry name" value="Znf_NHR/GATA"/>
</dbReference>
<keyword evidence="4" id="KW-0862">Zinc</keyword>
<name>A0A915E8G2_9BILA</name>
<keyword evidence="2" id="KW-0479">Metal-binding</keyword>
<evidence type="ECO:0000256" key="3">
    <source>
        <dbReference type="ARBA" id="ARBA00022771"/>
    </source>
</evidence>
<organism evidence="11 12">
    <name type="scientific">Ditylenchus dipsaci</name>
    <dbReference type="NCBI Taxonomy" id="166011"/>
    <lineage>
        <taxon>Eukaryota</taxon>
        <taxon>Metazoa</taxon>
        <taxon>Ecdysozoa</taxon>
        <taxon>Nematoda</taxon>
        <taxon>Chromadorea</taxon>
        <taxon>Rhabditida</taxon>
        <taxon>Tylenchina</taxon>
        <taxon>Tylenchomorpha</taxon>
        <taxon>Sphaerularioidea</taxon>
        <taxon>Anguinidae</taxon>
        <taxon>Anguininae</taxon>
        <taxon>Ditylenchus</taxon>
    </lineage>
</organism>
<sequence length="131" mass="15136">MHNLNSFKNVEEKPKYCLVCLQPTHCMHYNIPSCYGCKSSFRRIILSGRRFTCYSENLASFKHVLRCRACRFDRSILMGMNPLFLKLPEGTDIDAICAEIANRRHYLSKKYKDAKQIWMQVMGAETSAASS</sequence>